<dbReference type="GO" id="GO:0005524">
    <property type="term" value="F:ATP binding"/>
    <property type="evidence" value="ECO:0007669"/>
    <property type="project" value="UniProtKB-KW"/>
</dbReference>
<dbReference type="PROSITE" id="PS50893">
    <property type="entry name" value="ABC_TRANSPORTER_2"/>
    <property type="match status" value="1"/>
</dbReference>
<evidence type="ECO:0000259" key="6">
    <source>
        <dbReference type="PROSITE" id="PS50893"/>
    </source>
</evidence>
<dbReference type="PANTHER" id="PTHR42711">
    <property type="entry name" value="ABC TRANSPORTER ATP-BINDING PROTEIN"/>
    <property type="match status" value="1"/>
</dbReference>
<dbReference type="RefSeq" id="WP_091676927.1">
    <property type="nucleotide sequence ID" value="NZ_FOSN01000001.1"/>
</dbReference>
<dbReference type="GO" id="GO:0016887">
    <property type="term" value="F:ATP hydrolysis activity"/>
    <property type="evidence" value="ECO:0007669"/>
    <property type="project" value="InterPro"/>
</dbReference>
<evidence type="ECO:0000256" key="2">
    <source>
        <dbReference type="ARBA" id="ARBA00022448"/>
    </source>
</evidence>
<dbReference type="SMART" id="SM00382">
    <property type="entry name" value="AAA"/>
    <property type="match status" value="1"/>
</dbReference>
<dbReference type="InterPro" id="IPR017871">
    <property type="entry name" value="ABC_transporter-like_CS"/>
</dbReference>
<evidence type="ECO:0000256" key="3">
    <source>
        <dbReference type="ARBA" id="ARBA00022458"/>
    </source>
</evidence>
<keyword evidence="3" id="KW-0536">Nodulation</keyword>
<dbReference type="EMBL" id="FOSN01000001">
    <property type="protein sequence ID" value="SFK04296.1"/>
    <property type="molecule type" value="Genomic_DNA"/>
</dbReference>
<dbReference type="Proteomes" id="UP000198755">
    <property type="component" value="Unassembled WGS sequence"/>
</dbReference>
<evidence type="ECO:0000313" key="7">
    <source>
        <dbReference type="EMBL" id="SFK04296.1"/>
    </source>
</evidence>
<dbReference type="InterPro" id="IPR003439">
    <property type="entry name" value="ABC_transporter-like_ATP-bd"/>
</dbReference>
<accession>A0A1I3WCZ9</accession>
<dbReference type="InterPro" id="IPR050763">
    <property type="entry name" value="ABC_transporter_ATP-binding"/>
</dbReference>
<evidence type="ECO:0000256" key="5">
    <source>
        <dbReference type="ARBA" id="ARBA00022840"/>
    </source>
</evidence>
<keyword evidence="2" id="KW-0813">Transport</keyword>
<dbReference type="NCBIfam" id="TIGR03864">
    <property type="entry name" value="PQQ_ABC_ATP"/>
    <property type="match status" value="1"/>
</dbReference>
<sequence>MTLRAIQSEAATDPAGAAALGVERVTHHYGKRKALDDVSFSVGRGSFTVLLGLNGAGKSTLFSLITRLYATRSGSIRIFGFDVNRTPGEALRRLGVVFQARTLDLDLSISQNLSYHAALHGIGARESKDLIREALSQADMTDRADEKARSLSGGQMRRVEIARALLHRPRMLLLDEPTVGLDVKARAAIVAHVRRLVVREGVGVLWATHLIDEIDPGDNVVVLHRGRVLDQGNVREVAARAGAQEMGAAFARLTGEGAAEDPA</sequence>
<evidence type="ECO:0000313" key="8">
    <source>
        <dbReference type="Proteomes" id="UP000198755"/>
    </source>
</evidence>
<evidence type="ECO:0000256" key="1">
    <source>
        <dbReference type="ARBA" id="ARBA00005417"/>
    </source>
</evidence>
<dbReference type="STRING" id="1612308.SAMN05444581_101453"/>
<evidence type="ECO:0000256" key="4">
    <source>
        <dbReference type="ARBA" id="ARBA00022741"/>
    </source>
</evidence>
<dbReference type="Gene3D" id="3.40.50.300">
    <property type="entry name" value="P-loop containing nucleotide triphosphate hydrolases"/>
    <property type="match status" value="1"/>
</dbReference>
<proteinExistence type="inferred from homology"/>
<dbReference type="AlphaFoldDB" id="A0A1I3WCZ9"/>
<keyword evidence="5 7" id="KW-0067">ATP-binding</keyword>
<dbReference type="Pfam" id="PF00005">
    <property type="entry name" value="ABC_tran"/>
    <property type="match status" value="1"/>
</dbReference>
<dbReference type="InterPro" id="IPR022467">
    <property type="entry name" value="ABC_transprt_ATP-bd_su_PQQ"/>
</dbReference>
<dbReference type="InterPro" id="IPR003593">
    <property type="entry name" value="AAA+_ATPase"/>
</dbReference>
<reference evidence="7 8" key="1">
    <citation type="submission" date="2016-10" db="EMBL/GenBank/DDBJ databases">
        <authorList>
            <person name="de Groot N.N."/>
        </authorList>
    </citation>
    <scope>NUCLEOTIDE SEQUENCE [LARGE SCALE GENOMIC DNA]</scope>
    <source>
        <strain evidence="7 8">NE2</strain>
    </source>
</reference>
<dbReference type="PANTHER" id="PTHR42711:SF5">
    <property type="entry name" value="ABC TRANSPORTER ATP-BINDING PROTEIN NATA"/>
    <property type="match status" value="1"/>
</dbReference>
<feature type="domain" description="ABC transporter" evidence="6">
    <location>
        <begin position="20"/>
        <end position="250"/>
    </location>
</feature>
<comment type="similarity">
    <text evidence="1">Belongs to the ABC transporter superfamily.</text>
</comment>
<keyword evidence="8" id="KW-1185">Reference proteome</keyword>
<dbReference type="OrthoDB" id="9778547at2"/>
<name>A0A1I3WCZ9_9HYPH</name>
<gene>
    <name evidence="7" type="ORF">SAMN05444581_101453</name>
</gene>
<protein>
    <submittedName>
        <fullName evidence="7">ABC-2 type transport system ATP-binding protein</fullName>
    </submittedName>
</protein>
<organism evidence="7 8">
    <name type="scientific">Methylocapsa palsarum</name>
    <dbReference type="NCBI Taxonomy" id="1612308"/>
    <lineage>
        <taxon>Bacteria</taxon>
        <taxon>Pseudomonadati</taxon>
        <taxon>Pseudomonadota</taxon>
        <taxon>Alphaproteobacteria</taxon>
        <taxon>Hyphomicrobiales</taxon>
        <taxon>Beijerinckiaceae</taxon>
        <taxon>Methylocapsa</taxon>
    </lineage>
</organism>
<keyword evidence="4" id="KW-0547">Nucleotide-binding</keyword>
<dbReference type="SUPFAM" id="SSF52540">
    <property type="entry name" value="P-loop containing nucleoside triphosphate hydrolases"/>
    <property type="match status" value="1"/>
</dbReference>
<dbReference type="PROSITE" id="PS00211">
    <property type="entry name" value="ABC_TRANSPORTER_1"/>
    <property type="match status" value="1"/>
</dbReference>
<dbReference type="InterPro" id="IPR027417">
    <property type="entry name" value="P-loop_NTPase"/>
</dbReference>